<gene>
    <name evidence="1" type="ORF">HD601_006361</name>
</gene>
<keyword evidence="2" id="KW-1185">Reference proteome</keyword>
<sequence length="65" mass="6862">MIKPGTPAELAAVAAARRVVAASPGDQWTACEAAAIIRGGPVRDRLLEQPPSWLMRELELATAPI</sequence>
<evidence type="ECO:0000313" key="2">
    <source>
        <dbReference type="Proteomes" id="UP000542813"/>
    </source>
</evidence>
<dbReference type="Proteomes" id="UP000542813">
    <property type="component" value="Unassembled WGS sequence"/>
</dbReference>
<evidence type="ECO:0000313" key="1">
    <source>
        <dbReference type="EMBL" id="MBB5791786.1"/>
    </source>
</evidence>
<organism evidence="1 2">
    <name type="scientific">Jiangella mangrovi</name>
    <dbReference type="NCBI Taxonomy" id="1524084"/>
    <lineage>
        <taxon>Bacteria</taxon>
        <taxon>Bacillati</taxon>
        <taxon>Actinomycetota</taxon>
        <taxon>Actinomycetes</taxon>
        <taxon>Jiangellales</taxon>
        <taxon>Jiangellaceae</taxon>
        <taxon>Jiangella</taxon>
    </lineage>
</organism>
<protein>
    <submittedName>
        <fullName evidence="1">Uncharacterized protein</fullName>
    </submittedName>
</protein>
<dbReference type="AlphaFoldDB" id="A0A7W9LPZ3"/>
<proteinExistence type="predicted"/>
<dbReference type="EMBL" id="JACHMM010000001">
    <property type="protein sequence ID" value="MBB5791786.1"/>
    <property type="molecule type" value="Genomic_DNA"/>
</dbReference>
<accession>A0A7W9LPZ3</accession>
<comment type="caution">
    <text evidence="1">The sequence shown here is derived from an EMBL/GenBank/DDBJ whole genome shotgun (WGS) entry which is preliminary data.</text>
</comment>
<dbReference type="RefSeq" id="WP_184828834.1">
    <property type="nucleotide sequence ID" value="NZ_JACHMM010000001.1"/>
</dbReference>
<name>A0A7W9LPZ3_9ACTN</name>
<reference evidence="1 2" key="1">
    <citation type="submission" date="2020-08" db="EMBL/GenBank/DDBJ databases">
        <title>Sequencing the genomes of 1000 actinobacteria strains.</title>
        <authorList>
            <person name="Klenk H.-P."/>
        </authorList>
    </citation>
    <scope>NUCLEOTIDE SEQUENCE [LARGE SCALE GENOMIC DNA]</scope>
    <source>
        <strain evidence="1 2">DSM 102122</strain>
    </source>
</reference>